<protein>
    <recommendedName>
        <fullName evidence="3">PAS domain-containing protein</fullName>
    </recommendedName>
</protein>
<organism evidence="1 2">
    <name type="scientific">Rhizobium lentis</name>
    <dbReference type="NCBI Taxonomy" id="1138194"/>
    <lineage>
        <taxon>Bacteria</taxon>
        <taxon>Pseudomonadati</taxon>
        <taxon>Pseudomonadota</taxon>
        <taxon>Alphaproteobacteria</taxon>
        <taxon>Hyphomicrobiales</taxon>
        <taxon>Rhizobiaceae</taxon>
        <taxon>Rhizobium/Agrobacterium group</taxon>
        <taxon>Rhizobium</taxon>
    </lineage>
</organism>
<reference evidence="1 2" key="1">
    <citation type="submission" date="2020-08" db="EMBL/GenBank/DDBJ databases">
        <title>Genomic Encyclopedia of Type Strains, Phase IV (KMG-V): Genome sequencing to study the core and pangenomes of soil and plant-associated prokaryotes.</title>
        <authorList>
            <person name="Whitman W."/>
        </authorList>
    </citation>
    <scope>NUCLEOTIDE SEQUENCE [LARGE SCALE GENOMIC DNA]</scope>
    <source>
        <strain evidence="1 2">SEMIA 4034</strain>
    </source>
</reference>
<dbReference type="Proteomes" id="UP000528824">
    <property type="component" value="Unassembled WGS sequence"/>
</dbReference>
<name>A0A7W8UKJ4_9HYPH</name>
<dbReference type="EMBL" id="JACHBC010000002">
    <property type="protein sequence ID" value="MBB5559702.1"/>
    <property type="molecule type" value="Genomic_DNA"/>
</dbReference>
<comment type="caution">
    <text evidence="1">The sequence shown here is derived from an EMBL/GenBank/DDBJ whole genome shotgun (WGS) entry which is preliminary data.</text>
</comment>
<evidence type="ECO:0008006" key="3">
    <source>
        <dbReference type="Google" id="ProtNLM"/>
    </source>
</evidence>
<dbReference type="AlphaFoldDB" id="A0A7W8UKJ4"/>
<proteinExistence type="predicted"/>
<evidence type="ECO:0000313" key="1">
    <source>
        <dbReference type="EMBL" id="MBB5559702.1"/>
    </source>
</evidence>
<accession>A0A7W8UKJ4</accession>
<keyword evidence="2" id="KW-1185">Reference proteome</keyword>
<evidence type="ECO:0000313" key="2">
    <source>
        <dbReference type="Proteomes" id="UP000528824"/>
    </source>
</evidence>
<sequence>MTDTDEALSPEGFGNLAHLTEALDGDQFRYFLDHVAYAVAVFEFGGTCETLIYVNIEFERLTGLPATGRGKALTDIVLNCSVSLVFPKTEAAQ</sequence>
<gene>
    <name evidence="1" type="ORF">GGI59_001345</name>
</gene>